<dbReference type="Proteomes" id="UP000371041">
    <property type="component" value="Chromosome"/>
</dbReference>
<dbReference type="InterPro" id="IPR043429">
    <property type="entry name" value="ArtM/GltK/GlnP/TcyL/YhdX-like"/>
</dbReference>
<keyword evidence="3" id="KW-1003">Cell membrane</keyword>
<evidence type="ECO:0000256" key="6">
    <source>
        <dbReference type="ARBA" id="ARBA00022989"/>
    </source>
</evidence>
<dbReference type="SUPFAM" id="SSF161098">
    <property type="entry name" value="MetI-like"/>
    <property type="match status" value="1"/>
</dbReference>
<feature type="transmembrane region" description="Helical" evidence="8">
    <location>
        <begin position="55"/>
        <end position="80"/>
    </location>
</feature>
<keyword evidence="7 8" id="KW-0472">Membrane</keyword>
<evidence type="ECO:0000256" key="8">
    <source>
        <dbReference type="RuleBase" id="RU363032"/>
    </source>
</evidence>
<dbReference type="GO" id="GO:0043190">
    <property type="term" value="C:ATP-binding cassette (ABC) transporter complex"/>
    <property type="evidence" value="ECO:0007669"/>
    <property type="project" value="InterPro"/>
</dbReference>
<comment type="subcellular location">
    <subcellularLocation>
        <location evidence="1 8">Cell membrane</location>
        <topology evidence="1 8">Multi-pass membrane protein</topology>
    </subcellularLocation>
</comment>
<dbReference type="RefSeq" id="WP_154079060.1">
    <property type="nucleotide sequence ID" value="NZ_CP045929.1"/>
</dbReference>
<evidence type="ECO:0000256" key="2">
    <source>
        <dbReference type="ARBA" id="ARBA00022448"/>
    </source>
</evidence>
<feature type="transmembrane region" description="Helical" evidence="8">
    <location>
        <begin position="129"/>
        <end position="149"/>
    </location>
</feature>
<dbReference type="GO" id="GO:0006865">
    <property type="term" value="P:amino acid transport"/>
    <property type="evidence" value="ECO:0007669"/>
    <property type="project" value="UniProtKB-KW"/>
</dbReference>
<evidence type="ECO:0000256" key="3">
    <source>
        <dbReference type="ARBA" id="ARBA00022475"/>
    </source>
</evidence>
<feature type="transmembrane region" description="Helical" evidence="8">
    <location>
        <begin position="227"/>
        <end position="247"/>
    </location>
</feature>
<evidence type="ECO:0000313" key="11">
    <source>
        <dbReference type="Proteomes" id="UP000371041"/>
    </source>
</evidence>
<dbReference type="KEGG" id="sace:GIY23_22145"/>
<dbReference type="Pfam" id="PF00528">
    <property type="entry name" value="BPD_transp_1"/>
    <property type="match status" value="1"/>
</dbReference>
<dbReference type="EMBL" id="CP045929">
    <property type="protein sequence ID" value="QGK72497.1"/>
    <property type="molecule type" value="Genomic_DNA"/>
</dbReference>
<dbReference type="AlphaFoldDB" id="A0A5Q3QP07"/>
<evidence type="ECO:0000313" key="10">
    <source>
        <dbReference type="EMBL" id="QGK72497.1"/>
    </source>
</evidence>
<accession>A0A5Q3QP07</accession>
<keyword evidence="6 8" id="KW-1133">Transmembrane helix</keyword>
<organism evidence="10 11">
    <name type="scientific">Allosaccharopolyspora coralli</name>
    <dbReference type="NCBI Taxonomy" id="2665642"/>
    <lineage>
        <taxon>Bacteria</taxon>
        <taxon>Bacillati</taxon>
        <taxon>Actinomycetota</taxon>
        <taxon>Actinomycetes</taxon>
        <taxon>Pseudonocardiales</taxon>
        <taxon>Pseudonocardiaceae</taxon>
        <taxon>Allosaccharopolyspora</taxon>
    </lineage>
</organism>
<proteinExistence type="inferred from homology"/>
<keyword evidence="4 8" id="KW-0812">Transmembrane</keyword>
<dbReference type="PROSITE" id="PS50928">
    <property type="entry name" value="ABC_TM1"/>
    <property type="match status" value="1"/>
</dbReference>
<evidence type="ECO:0000256" key="7">
    <source>
        <dbReference type="ARBA" id="ARBA00023136"/>
    </source>
</evidence>
<dbReference type="InterPro" id="IPR010065">
    <property type="entry name" value="AA_ABC_transptr_permease_3TM"/>
</dbReference>
<evidence type="ECO:0000256" key="4">
    <source>
        <dbReference type="ARBA" id="ARBA00022692"/>
    </source>
</evidence>
<keyword evidence="5" id="KW-0029">Amino-acid transport</keyword>
<feature type="transmembrane region" description="Helical" evidence="8">
    <location>
        <begin position="12"/>
        <end position="35"/>
    </location>
</feature>
<comment type="similarity">
    <text evidence="8">Belongs to the binding-protein-dependent transport system permease family.</text>
</comment>
<evidence type="ECO:0000256" key="5">
    <source>
        <dbReference type="ARBA" id="ARBA00022970"/>
    </source>
</evidence>
<dbReference type="NCBIfam" id="TIGR01726">
    <property type="entry name" value="HEQRo_perm_3TM"/>
    <property type="match status" value="1"/>
</dbReference>
<feature type="transmembrane region" description="Helical" evidence="8">
    <location>
        <begin position="101"/>
        <end position="123"/>
    </location>
</feature>
<evidence type="ECO:0000259" key="9">
    <source>
        <dbReference type="PROSITE" id="PS50928"/>
    </source>
</evidence>
<reference evidence="11" key="1">
    <citation type="submission" date="2019-11" db="EMBL/GenBank/DDBJ databases">
        <title>The complete genome sequence of Saccharopolyspora sp. E2A.</title>
        <authorList>
            <person name="Zhang G."/>
        </authorList>
    </citation>
    <scope>NUCLEOTIDE SEQUENCE [LARGE SCALE GENOMIC DNA]</scope>
    <source>
        <strain evidence="11">E2A</strain>
    </source>
</reference>
<dbReference type="InterPro" id="IPR000515">
    <property type="entry name" value="MetI-like"/>
</dbReference>
<dbReference type="PANTHER" id="PTHR30614:SF0">
    <property type="entry name" value="L-CYSTINE TRANSPORT SYSTEM PERMEASE PROTEIN TCYL"/>
    <property type="match status" value="1"/>
</dbReference>
<evidence type="ECO:0000256" key="1">
    <source>
        <dbReference type="ARBA" id="ARBA00004651"/>
    </source>
</evidence>
<dbReference type="GO" id="GO:0022857">
    <property type="term" value="F:transmembrane transporter activity"/>
    <property type="evidence" value="ECO:0007669"/>
    <property type="project" value="InterPro"/>
</dbReference>
<sequence length="267" mass="28496">MSKRQKARVTRGIQYAVLLVVVLLLALVADWPAIIDGFFNLEVAAAQFPDVITVALLNTALYTALGFALGLGLALVLALMRLSSVGPYRWISGAYIEFFRGLPALLVFLAVGIGVPTAFEVVLDRNVSIMIALGLVGSAYMAETIRAGIKAVPKGQIEAARSLGMSPTRTMITVVIPQAFRIILPPLTNELILLTKDSSLAFLLGSTLDQQELAQFGRQALTDFKSMTPVLVVGLCYLIITIPLSVLQQRLERRFGGAVPGGQGGGA</sequence>
<dbReference type="CDD" id="cd06261">
    <property type="entry name" value="TM_PBP2"/>
    <property type="match status" value="1"/>
</dbReference>
<name>A0A5Q3QP07_9PSEU</name>
<gene>
    <name evidence="10" type="ORF">GIY23_22145</name>
</gene>
<dbReference type="InterPro" id="IPR035906">
    <property type="entry name" value="MetI-like_sf"/>
</dbReference>
<feature type="domain" description="ABC transmembrane type-1" evidence="9">
    <location>
        <begin position="56"/>
        <end position="248"/>
    </location>
</feature>
<keyword evidence="2 8" id="KW-0813">Transport</keyword>
<dbReference type="Gene3D" id="1.10.3720.10">
    <property type="entry name" value="MetI-like"/>
    <property type="match status" value="1"/>
</dbReference>
<keyword evidence="11" id="KW-1185">Reference proteome</keyword>
<protein>
    <submittedName>
        <fullName evidence="10">ABC transporter permease subunit</fullName>
    </submittedName>
</protein>
<dbReference type="PANTHER" id="PTHR30614">
    <property type="entry name" value="MEMBRANE COMPONENT OF AMINO ACID ABC TRANSPORTER"/>
    <property type="match status" value="1"/>
</dbReference>